<keyword evidence="5" id="KW-1185">Reference proteome</keyword>
<keyword evidence="1" id="KW-0812">Transmembrane</keyword>
<evidence type="ECO:0000313" key="5">
    <source>
        <dbReference type="Proteomes" id="UP000284605"/>
    </source>
</evidence>
<dbReference type="Pfam" id="PF25954">
    <property type="entry name" value="Beta-barrel_RND_2"/>
    <property type="match status" value="1"/>
</dbReference>
<organism evidence="4 5">
    <name type="scientific">Oleomonas cavernae</name>
    <dbReference type="NCBI Taxonomy" id="2320859"/>
    <lineage>
        <taxon>Bacteria</taxon>
        <taxon>Pseudomonadati</taxon>
        <taxon>Pseudomonadota</taxon>
        <taxon>Alphaproteobacteria</taxon>
        <taxon>Acetobacterales</taxon>
        <taxon>Acetobacteraceae</taxon>
        <taxon>Oleomonas</taxon>
    </lineage>
</organism>
<dbReference type="GO" id="GO:0005886">
    <property type="term" value="C:plasma membrane"/>
    <property type="evidence" value="ECO:0007669"/>
    <property type="project" value="TreeGrafter"/>
</dbReference>
<dbReference type="Gene3D" id="1.10.287.470">
    <property type="entry name" value="Helix hairpin bin"/>
    <property type="match status" value="1"/>
</dbReference>
<dbReference type="AlphaFoldDB" id="A0A418WGL4"/>
<dbReference type="EMBL" id="QYUK01000011">
    <property type="protein sequence ID" value="RJF89157.1"/>
    <property type="molecule type" value="Genomic_DNA"/>
</dbReference>
<evidence type="ECO:0000256" key="1">
    <source>
        <dbReference type="SAM" id="Phobius"/>
    </source>
</evidence>
<gene>
    <name evidence="4" type="ORF">D3874_21065</name>
</gene>
<keyword evidence="1" id="KW-0472">Membrane</keyword>
<accession>A0A418WGL4</accession>
<dbReference type="InterPro" id="IPR058625">
    <property type="entry name" value="MdtA-like_BSH"/>
</dbReference>
<feature type="transmembrane region" description="Helical" evidence="1">
    <location>
        <begin position="7"/>
        <end position="26"/>
    </location>
</feature>
<reference evidence="4 5" key="1">
    <citation type="submission" date="2018-09" db="EMBL/GenBank/DDBJ databases">
        <authorList>
            <person name="Zhu H."/>
        </authorList>
    </citation>
    <scope>NUCLEOTIDE SEQUENCE [LARGE SCALE GENOMIC DNA]</scope>
    <source>
        <strain evidence="4 5">K1W22B-8</strain>
    </source>
</reference>
<dbReference type="RefSeq" id="WP_119780485.1">
    <property type="nucleotide sequence ID" value="NZ_QYUK01000011.1"/>
</dbReference>
<dbReference type="PANTHER" id="PTHR30438:SF2">
    <property type="entry name" value="MEMBRANE PROTEIN"/>
    <property type="match status" value="1"/>
</dbReference>
<dbReference type="OrthoDB" id="9793801at2"/>
<dbReference type="Proteomes" id="UP000284605">
    <property type="component" value="Unassembled WGS sequence"/>
</dbReference>
<dbReference type="Pfam" id="PF25917">
    <property type="entry name" value="BSH_RND"/>
    <property type="match status" value="1"/>
</dbReference>
<dbReference type="SUPFAM" id="SSF111369">
    <property type="entry name" value="HlyD-like secretion proteins"/>
    <property type="match status" value="2"/>
</dbReference>
<evidence type="ECO:0000313" key="4">
    <source>
        <dbReference type="EMBL" id="RJF89157.1"/>
    </source>
</evidence>
<evidence type="ECO:0000259" key="2">
    <source>
        <dbReference type="Pfam" id="PF25917"/>
    </source>
</evidence>
<sequence length="325" mass="35094">MNRRISRYVVLGLLFVGVAIVFWFAVQPPPLIVQGEVEATRVDLAPRVAGRVKTLNVDVGDMTKAGDVVIELESPQLQASLAAAQAALLVAQADRNRIYSTRVEVIDARKAELEKAQADVVLAQQSYGRQKQLAESGNAPQQRLDEAANSLQAALKAKEAAQANLTLAEEGSSEEEKALADARVKQADAAYGQTRTDVDELVIHAPVAGEVTTRVAERGVLFSPGAPLLSIVDLSDVWLTFNLREDLLAGLKVGDTFDVQLPALSNRTVTVRVTAINAQGQYANWRATKATGDFDLRTFEVRAKPVAPVDGLRPGMSGIVPWKRH</sequence>
<keyword evidence="1" id="KW-1133">Transmembrane helix</keyword>
<evidence type="ECO:0000259" key="3">
    <source>
        <dbReference type="Pfam" id="PF25954"/>
    </source>
</evidence>
<dbReference type="Gene3D" id="2.40.30.170">
    <property type="match status" value="1"/>
</dbReference>
<feature type="domain" description="Multidrug resistance protein MdtA-like barrel-sandwich hybrid" evidence="2">
    <location>
        <begin position="41"/>
        <end position="232"/>
    </location>
</feature>
<dbReference type="PANTHER" id="PTHR30438">
    <property type="entry name" value="36 KDA ANTIGEN-RELATED"/>
    <property type="match status" value="1"/>
</dbReference>
<protein>
    <submittedName>
        <fullName evidence="4">HlyD family efflux transporter periplasmic adaptor subunit</fullName>
    </submittedName>
</protein>
<name>A0A418WGL4_9PROT</name>
<feature type="domain" description="CusB-like beta-barrel" evidence="3">
    <location>
        <begin position="237"/>
        <end position="320"/>
    </location>
</feature>
<comment type="caution">
    <text evidence="4">The sequence shown here is derived from an EMBL/GenBank/DDBJ whole genome shotgun (WGS) entry which is preliminary data.</text>
</comment>
<dbReference type="Gene3D" id="2.40.50.100">
    <property type="match status" value="1"/>
</dbReference>
<dbReference type="InterPro" id="IPR058792">
    <property type="entry name" value="Beta-barrel_RND_2"/>
</dbReference>
<proteinExistence type="predicted"/>